<dbReference type="STRING" id="168384.SAMN05660368_01278"/>
<gene>
    <name evidence="1" type="ORF">BRYFOR_05794</name>
</gene>
<organism evidence="1 2">
    <name type="scientific">Marvinbryantia formatexigens DSM 14469</name>
    <dbReference type="NCBI Taxonomy" id="478749"/>
    <lineage>
        <taxon>Bacteria</taxon>
        <taxon>Bacillati</taxon>
        <taxon>Bacillota</taxon>
        <taxon>Clostridia</taxon>
        <taxon>Lachnospirales</taxon>
        <taxon>Lachnospiraceae</taxon>
        <taxon>Marvinbryantia</taxon>
    </lineage>
</organism>
<dbReference type="OrthoDB" id="2043019at2"/>
<evidence type="ECO:0000313" key="1">
    <source>
        <dbReference type="EMBL" id="EET62130.1"/>
    </source>
</evidence>
<dbReference type="Proteomes" id="UP000005561">
    <property type="component" value="Unassembled WGS sequence"/>
</dbReference>
<protein>
    <submittedName>
        <fullName evidence="1">Uncharacterized protein</fullName>
    </submittedName>
</protein>
<accession>C6LAZ9</accession>
<name>C6LAZ9_9FIRM</name>
<dbReference type="AlphaFoldDB" id="C6LAZ9"/>
<dbReference type="EMBL" id="ACCL02000003">
    <property type="protein sequence ID" value="EET62130.1"/>
    <property type="molecule type" value="Genomic_DNA"/>
</dbReference>
<sequence length="162" mass="19519">MILIWRSIELSEETKARIESETEVRAYIQNLKFALNNGAKIEFQVKRRVDDKRNEKYTNQYTVNTLFPDENPVDALKRELLMLRVEDYMRTVKDFRFPKRSEMREFGKVYNGSDDVYIKIRVELLGMYGATTTFIMSFHFAEKPFVPEMFPYRKNREVFSWK</sequence>
<evidence type="ECO:0000313" key="2">
    <source>
        <dbReference type="Proteomes" id="UP000005561"/>
    </source>
</evidence>
<reference evidence="1" key="1">
    <citation type="submission" date="2009-07" db="EMBL/GenBank/DDBJ databases">
        <authorList>
            <person name="Weinstock G."/>
            <person name="Sodergren E."/>
            <person name="Clifton S."/>
            <person name="Fulton L."/>
            <person name="Fulton B."/>
            <person name="Courtney L."/>
            <person name="Fronick C."/>
            <person name="Harrison M."/>
            <person name="Strong C."/>
            <person name="Farmer C."/>
            <person name="Delahaunty K."/>
            <person name="Markovic C."/>
            <person name="Hall O."/>
            <person name="Minx P."/>
            <person name="Tomlinson C."/>
            <person name="Mitreva M."/>
            <person name="Nelson J."/>
            <person name="Hou S."/>
            <person name="Wollam A."/>
            <person name="Pepin K.H."/>
            <person name="Johnson M."/>
            <person name="Bhonagiri V."/>
            <person name="Nash W.E."/>
            <person name="Warren W."/>
            <person name="Chinwalla A."/>
            <person name="Mardis E.R."/>
            <person name="Wilson R.K."/>
        </authorList>
    </citation>
    <scope>NUCLEOTIDE SEQUENCE [LARGE SCALE GENOMIC DNA]</scope>
    <source>
        <strain evidence="1">DSM 14469</strain>
    </source>
</reference>
<proteinExistence type="predicted"/>
<keyword evidence="2" id="KW-1185">Reference proteome</keyword>
<dbReference type="eggNOG" id="ENOG5032WKI">
    <property type="taxonomic scope" value="Bacteria"/>
</dbReference>
<comment type="caution">
    <text evidence="1">The sequence shown here is derived from an EMBL/GenBank/DDBJ whole genome shotgun (WGS) entry which is preliminary data.</text>
</comment>